<dbReference type="Proteomes" id="UP000183815">
    <property type="component" value="Unassembled WGS sequence"/>
</dbReference>
<dbReference type="UniPathway" id="UPA00379">
    <property type="reaction ID" value="UER00551"/>
</dbReference>
<dbReference type="GO" id="GO:0008270">
    <property type="term" value="F:zinc ion binding"/>
    <property type="evidence" value="ECO:0007669"/>
    <property type="project" value="UniProtKB-UniRule"/>
</dbReference>
<evidence type="ECO:0000256" key="3">
    <source>
        <dbReference type="ARBA" id="ARBA00022801"/>
    </source>
</evidence>
<dbReference type="Gene3D" id="2.30.40.10">
    <property type="entry name" value="Urease, subunit C, domain 1"/>
    <property type="match status" value="1"/>
</dbReference>
<feature type="binding site" evidence="7">
    <location>
        <position position="75"/>
    </location>
    <ligand>
        <name>Fe(3+)</name>
        <dbReference type="ChEBI" id="CHEBI:29034"/>
    </ligand>
</feature>
<gene>
    <name evidence="7" type="primary">hutI</name>
    <name evidence="9" type="ORF">BEU04_04640</name>
</gene>
<evidence type="ECO:0000256" key="6">
    <source>
        <dbReference type="ARBA" id="ARBA00023004"/>
    </source>
</evidence>
<dbReference type="GO" id="GO:0050480">
    <property type="term" value="F:imidazolonepropionase activity"/>
    <property type="evidence" value="ECO:0007669"/>
    <property type="project" value="UniProtKB-UniRule"/>
</dbReference>
<keyword evidence="7" id="KW-0963">Cytoplasm</keyword>
<comment type="caution">
    <text evidence="9">The sequence shown here is derived from an EMBL/GenBank/DDBJ whole genome shotgun (WGS) entry which is preliminary data.</text>
</comment>
<dbReference type="InterPro" id="IPR006680">
    <property type="entry name" value="Amidohydro-rel"/>
</dbReference>
<dbReference type="EC" id="3.5.2.7" evidence="1 7"/>
<dbReference type="GO" id="GO:0005506">
    <property type="term" value="F:iron ion binding"/>
    <property type="evidence" value="ECO:0007669"/>
    <property type="project" value="UniProtKB-UniRule"/>
</dbReference>
<evidence type="ECO:0000259" key="8">
    <source>
        <dbReference type="Pfam" id="PF01979"/>
    </source>
</evidence>
<evidence type="ECO:0000313" key="9">
    <source>
        <dbReference type="EMBL" id="OIR17995.1"/>
    </source>
</evidence>
<dbReference type="InterPro" id="IPR011059">
    <property type="entry name" value="Metal-dep_hydrolase_composite"/>
</dbReference>
<feature type="binding site" evidence="7">
    <location>
        <position position="145"/>
    </location>
    <ligand>
        <name>4-imidazolone-5-propanoate</name>
        <dbReference type="ChEBI" id="CHEBI:77893"/>
    </ligand>
</feature>
<comment type="caution">
    <text evidence="7">Lacks conserved residue(s) required for the propagation of feature annotation.</text>
</comment>
<comment type="similarity">
    <text evidence="7">Belongs to the metallo-dependent hydrolases superfamily. HutI family.</text>
</comment>
<evidence type="ECO:0000256" key="2">
    <source>
        <dbReference type="ARBA" id="ARBA00022723"/>
    </source>
</evidence>
<evidence type="ECO:0000256" key="4">
    <source>
        <dbReference type="ARBA" id="ARBA00022808"/>
    </source>
</evidence>
<dbReference type="InterPro" id="IPR005920">
    <property type="entry name" value="HutI"/>
</dbReference>
<keyword evidence="4 7" id="KW-0369">Histidine metabolism</keyword>
<comment type="pathway">
    <text evidence="7">Amino-acid degradation; L-histidine degradation into L-glutamate; N-formimidoyl-L-glutamate from L-histidine: step 3/3.</text>
</comment>
<evidence type="ECO:0000256" key="7">
    <source>
        <dbReference type="HAMAP-Rule" id="MF_00372"/>
    </source>
</evidence>
<name>A0A1J5TD17_9ARCH</name>
<organism evidence="9 10">
    <name type="scientific">Marine Group III euryarchaeote CG-Bathy1</name>
    <dbReference type="NCBI Taxonomy" id="1889001"/>
    <lineage>
        <taxon>Archaea</taxon>
        <taxon>Methanobacteriati</taxon>
        <taxon>Thermoplasmatota</taxon>
        <taxon>Thermoplasmata</taxon>
        <taxon>Candidatus Thermoprofundales</taxon>
    </lineage>
</organism>
<feature type="binding site" evidence="7">
    <location>
        <position position="75"/>
    </location>
    <ligand>
        <name>Zn(2+)</name>
        <dbReference type="ChEBI" id="CHEBI:29105"/>
    </ligand>
</feature>
<comment type="function">
    <text evidence="7">Catalyzes the hydrolytic cleavage of the carbon-nitrogen bond in imidazolone-5-propanoate to yield N-formimidoyl-L-glutamate. It is the third step in the universal histidine degradation pathway.</text>
</comment>
<dbReference type="CDD" id="cd01296">
    <property type="entry name" value="Imidazolone-5PH"/>
    <property type="match status" value="1"/>
</dbReference>
<dbReference type="GO" id="GO:0019556">
    <property type="term" value="P:L-histidine catabolic process to glutamate and formamide"/>
    <property type="evidence" value="ECO:0007669"/>
    <property type="project" value="UniProtKB-UniRule"/>
</dbReference>
<feature type="binding site" evidence="7">
    <location>
        <position position="73"/>
    </location>
    <ligand>
        <name>Zn(2+)</name>
        <dbReference type="ChEBI" id="CHEBI:29105"/>
    </ligand>
</feature>
<feature type="binding site" evidence="7">
    <location>
        <position position="239"/>
    </location>
    <ligand>
        <name>Fe(3+)</name>
        <dbReference type="ChEBI" id="CHEBI:29034"/>
    </ligand>
</feature>
<reference evidence="9 10" key="1">
    <citation type="submission" date="2016-08" db="EMBL/GenBank/DDBJ databases">
        <title>New Insights into Marine Group III Euryarchaeota, from dark to light.</title>
        <authorList>
            <person name="Haro-Moreno J.M."/>
            <person name="Rodriguez-Valera F."/>
            <person name="Lopez-Garcia P."/>
            <person name="Moreira D."/>
            <person name="Martin-Cuadrado A.B."/>
        </authorList>
    </citation>
    <scope>NUCLEOTIDE SEQUENCE [LARGE SCALE GENOMIC DNA]</scope>
    <source>
        <strain evidence="9">CG-Bathy1</strain>
    </source>
</reference>
<dbReference type="PANTHER" id="PTHR42752">
    <property type="entry name" value="IMIDAZOLONEPROPIONASE"/>
    <property type="match status" value="1"/>
</dbReference>
<dbReference type="HAMAP" id="MF_00372">
    <property type="entry name" value="HutI"/>
    <property type="match status" value="1"/>
</dbReference>
<evidence type="ECO:0000256" key="5">
    <source>
        <dbReference type="ARBA" id="ARBA00022833"/>
    </source>
</evidence>
<comment type="catalytic activity">
    <reaction evidence="7">
        <text>4-imidazolone-5-propanoate + H2O = N-formimidoyl-L-glutamate</text>
        <dbReference type="Rhea" id="RHEA:23660"/>
        <dbReference type="ChEBI" id="CHEBI:15377"/>
        <dbReference type="ChEBI" id="CHEBI:58928"/>
        <dbReference type="ChEBI" id="CHEBI:77893"/>
        <dbReference type="EC" id="3.5.2.7"/>
    </reaction>
</comment>
<evidence type="ECO:0000313" key="10">
    <source>
        <dbReference type="Proteomes" id="UP000183815"/>
    </source>
</evidence>
<feature type="binding site" evidence="7">
    <location>
        <position position="242"/>
    </location>
    <ligand>
        <name>4-imidazolone-5-propanoate</name>
        <dbReference type="ChEBI" id="CHEBI:77893"/>
    </ligand>
</feature>
<feature type="domain" description="Amidohydrolase-related" evidence="8">
    <location>
        <begin position="218"/>
        <end position="399"/>
    </location>
</feature>
<dbReference type="NCBIfam" id="TIGR01224">
    <property type="entry name" value="hutI"/>
    <property type="match status" value="1"/>
</dbReference>
<dbReference type="Pfam" id="PF01979">
    <property type="entry name" value="Amidohydro_1"/>
    <property type="match status" value="1"/>
</dbReference>
<feature type="binding site" evidence="7">
    <location>
        <position position="314"/>
    </location>
    <ligand>
        <name>Zn(2+)</name>
        <dbReference type="ChEBI" id="CHEBI:29105"/>
    </ligand>
</feature>
<keyword evidence="3 7" id="KW-0378">Hydrolase</keyword>
<dbReference type="AlphaFoldDB" id="A0A1J5TD17"/>
<evidence type="ECO:0000256" key="1">
    <source>
        <dbReference type="ARBA" id="ARBA00012864"/>
    </source>
</evidence>
<dbReference type="Gene3D" id="3.20.20.140">
    <property type="entry name" value="Metal-dependent hydrolases"/>
    <property type="match status" value="1"/>
</dbReference>
<protein>
    <recommendedName>
        <fullName evidence="1 7">Imidazolonepropionase</fullName>
        <ecNumber evidence="1 7">3.5.2.7</ecNumber>
    </recommendedName>
    <alternativeName>
        <fullName evidence="7">Imidazolone-5-propionate hydrolase</fullName>
    </alternativeName>
</protein>
<keyword evidence="6 7" id="KW-0408">Iron</keyword>
<feature type="binding site" evidence="7">
    <location>
        <position position="145"/>
    </location>
    <ligand>
        <name>N-formimidoyl-L-glutamate</name>
        <dbReference type="ChEBI" id="CHEBI:58928"/>
    </ligand>
</feature>
<dbReference type="InterPro" id="IPR032466">
    <property type="entry name" value="Metal_Hydrolase"/>
</dbReference>
<feature type="binding site" evidence="7">
    <location>
        <position position="314"/>
    </location>
    <ligand>
        <name>Fe(3+)</name>
        <dbReference type="ChEBI" id="CHEBI:29034"/>
    </ligand>
</feature>
<dbReference type="SUPFAM" id="SSF51556">
    <property type="entry name" value="Metallo-dependent hydrolases"/>
    <property type="match status" value="1"/>
</dbReference>
<dbReference type="EMBL" id="MIYU01000008">
    <property type="protein sequence ID" value="OIR17995.1"/>
    <property type="molecule type" value="Genomic_DNA"/>
</dbReference>
<feature type="binding site" evidence="7">
    <location>
        <position position="73"/>
    </location>
    <ligand>
        <name>Fe(3+)</name>
        <dbReference type="ChEBI" id="CHEBI:29034"/>
    </ligand>
</feature>
<feature type="binding site" evidence="7">
    <location>
        <position position="82"/>
    </location>
    <ligand>
        <name>4-imidazolone-5-propanoate</name>
        <dbReference type="ChEBI" id="CHEBI:77893"/>
    </ligand>
</feature>
<keyword evidence="5 7" id="KW-0862">Zinc</keyword>
<comment type="subcellular location">
    <subcellularLocation>
        <location evidence="7">Cytoplasm</location>
    </subcellularLocation>
</comment>
<dbReference type="FunFam" id="3.20.20.140:FF:000007">
    <property type="entry name" value="Imidazolonepropionase"/>
    <property type="match status" value="1"/>
</dbReference>
<feature type="binding site" evidence="7">
    <location>
        <position position="239"/>
    </location>
    <ligand>
        <name>Zn(2+)</name>
        <dbReference type="ChEBI" id="CHEBI:29105"/>
    </ligand>
</feature>
<proteinExistence type="inferred from homology"/>
<feature type="binding site" evidence="7">
    <location>
        <position position="178"/>
    </location>
    <ligand>
        <name>4-imidazolone-5-propanoate</name>
        <dbReference type="ChEBI" id="CHEBI:77893"/>
    </ligand>
</feature>
<keyword evidence="2 7" id="KW-0479">Metal-binding</keyword>
<dbReference type="GO" id="GO:0005737">
    <property type="term" value="C:cytoplasm"/>
    <property type="evidence" value="ECO:0007669"/>
    <property type="project" value="UniProtKB-SubCell"/>
</dbReference>
<dbReference type="GO" id="GO:0019557">
    <property type="term" value="P:L-histidine catabolic process to glutamate and formate"/>
    <property type="evidence" value="ECO:0007669"/>
    <property type="project" value="UniProtKB-UniPathway"/>
</dbReference>
<comment type="cofactor">
    <cofactor evidence="7">
        <name>Zn(2+)</name>
        <dbReference type="ChEBI" id="CHEBI:29105"/>
    </cofactor>
    <cofactor evidence="7">
        <name>Fe(3+)</name>
        <dbReference type="ChEBI" id="CHEBI:29034"/>
    </cofactor>
    <text evidence="7">Binds 1 zinc or iron ion per subunit.</text>
</comment>
<dbReference type="SUPFAM" id="SSF51338">
    <property type="entry name" value="Composite domain of metallo-dependent hydrolases"/>
    <property type="match status" value="1"/>
</dbReference>
<accession>A0A1J5TD17</accession>
<sequence>MLLIKNARQVVSPHPSEVPLSGERLGDLNILSKTDIAIEDETIVEIGHNLDYPDAIILDASDMVVVPGFVDPHTHMVFAGSREHELMWKLEGKSYQDILAEGGGIMRTVNETRAASEDELKEQSLKRFRQAVKHGTTTIEIKSGYGLDLDTEIRQLQVAKWLGEQGLAEVVSTFMGAHAFPSDVSREQYISLIIDEVLPAVKDLAEFCDVFCEKGAFSVEESRVILEAAKNFGLQPRIHADEFDNIGAGDLAAEVKAISADHLVVSTKETFRTLKNAGCIGILLPGTPLSTLSDEFANARKMVASNLPIALATDCNPNCYTESMQFIQQLAVFRMGLTPAEALTASTLNAALALGRKDRGCISEGKRADLLIMNIPDYQHIVYHFGINHVKNIIIGGKLID</sequence>
<feature type="binding site" evidence="7">
    <location>
        <position position="316"/>
    </location>
    <ligand>
        <name>N-formimidoyl-L-glutamate</name>
        <dbReference type="ChEBI" id="CHEBI:58928"/>
    </ligand>
</feature>
<dbReference type="PANTHER" id="PTHR42752:SF1">
    <property type="entry name" value="IMIDAZOLONEPROPIONASE-RELATED"/>
    <property type="match status" value="1"/>
</dbReference>